<dbReference type="PANTHER" id="PTHR35796">
    <property type="entry name" value="HYPOTHETICAL CYTOSOLIC PROTEIN"/>
    <property type="match status" value="1"/>
</dbReference>
<accession>A0A2P4XL29</accession>
<evidence type="ECO:0000313" key="3">
    <source>
        <dbReference type="Proteomes" id="UP000237271"/>
    </source>
</evidence>
<evidence type="ECO:0000256" key="1">
    <source>
        <dbReference type="SAM" id="Coils"/>
    </source>
</evidence>
<organism evidence="2 3">
    <name type="scientific">Phytophthora palmivora</name>
    <dbReference type="NCBI Taxonomy" id="4796"/>
    <lineage>
        <taxon>Eukaryota</taxon>
        <taxon>Sar</taxon>
        <taxon>Stramenopiles</taxon>
        <taxon>Oomycota</taxon>
        <taxon>Peronosporomycetes</taxon>
        <taxon>Peronosporales</taxon>
        <taxon>Peronosporaceae</taxon>
        <taxon>Phytophthora</taxon>
    </lineage>
</organism>
<protein>
    <submittedName>
        <fullName evidence="2">M96 mating-specific protein family</fullName>
    </submittedName>
</protein>
<evidence type="ECO:0000313" key="2">
    <source>
        <dbReference type="EMBL" id="POM66234.1"/>
    </source>
</evidence>
<proteinExistence type="predicted"/>
<dbReference type="EMBL" id="NCKW01009688">
    <property type="protein sequence ID" value="POM66234.1"/>
    <property type="molecule type" value="Genomic_DNA"/>
</dbReference>
<dbReference type="PANTHER" id="PTHR35796:SF3">
    <property type="entry name" value="BHLH DOMAIN-CONTAINING PROTEIN"/>
    <property type="match status" value="1"/>
</dbReference>
<dbReference type="AlphaFoldDB" id="A0A2P4XL29"/>
<gene>
    <name evidence="2" type="ORF">PHPALM_17938</name>
</gene>
<comment type="caution">
    <text evidence="2">The sequence shown here is derived from an EMBL/GenBank/DDBJ whole genome shotgun (WGS) entry which is preliminary data.</text>
</comment>
<dbReference type="OrthoDB" id="104973at2759"/>
<keyword evidence="1" id="KW-0175">Coiled coil</keyword>
<feature type="non-terminal residue" evidence="2">
    <location>
        <position position="346"/>
    </location>
</feature>
<dbReference type="Proteomes" id="UP000237271">
    <property type="component" value="Unassembled WGS sequence"/>
</dbReference>
<reference evidence="2 3" key="1">
    <citation type="journal article" date="2017" name="Genome Biol. Evol.">
        <title>Phytophthora megakarya and P. palmivora, closely related causal agents of cacao black pod rot, underwent increases in genome sizes and gene numbers by different mechanisms.</title>
        <authorList>
            <person name="Ali S.S."/>
            <person name="Shao J."/>
            <person name="Lary D.J."/>
            <person name="Kronmiller B."/>
            <person name="Shen D."/>
            <person name="Strem M.D."/>
            <person name="Amoako-Attah I."/>
            <person name="Akrofi A.Y."/>
            <person name="Begoude B.A."/>
            <person name="Ten Hoopen G.M."/>
            <person name="Coulibaly K."/>
            <person name="Kebe B.I."/>
            <person name="Melnick R.L."/>
            <person name="Guiltinan M.J."/>
            <person name="Tyler B.M."/>
            <person name="Meinhardt L.W."/>
            <person name="Bailey B.A."/>
        </authorList>
    </citation>
    <scope>NUCLEOTIDE SEQUENCE [LARGE SCALE GENOMIC DNA]</scope>
    <source>
        <strain evidence="3">sbr112.9</strain>
    </source>
</reference>
<keyword evidence="3" id="KW-1185">Reference proteome</keyword>
<sequence>MVFLLEDDDKVVEAALSFVDECAFDNKGSVLESTQNQVQSTRCKAPGRDNKLRRRQEINGKTRVLRKAGVYANSNRVRNGRTREIAFLREQLEKLQIDLKTLQHRQTTGHTQQPNAMQNPRMWHAVLDNQRRRREEVENENIRLKLAVERQRQVADNMTKLLQKRATGLVHECSGFIQQNNVHHPMVHVLAFDDFQELFQHLEAAYQEVDTVFAVNGLVHMVDTSDDVHIREGVDDTYAEAFSNKVLPFGFHAATEATWEHFKGSEKHLGNGNIYEKTAKNLDEPYTIVEEFTKELFSQHSHVDIKVKQVIRRYVTPDRDIVVWVARVSPAEIKHKIRPLHWKRLR</sequence>
<name>A0A2P4XL29_9STRA</name>
<feature type="coiled-coil region" evidence="1">
    <location>
        <begin position="78"/>
        <end position="154"/>
    </location>
</feature>